<protein>
    <recommendedName>
        <fullName evidence="11">Crossover junction endodeoxyribonuclease Hjc</fullName>
        <shortName evidence="11">Hjc</shortName>
        <ecNumber evidence="11">3.1.21.10</ecNumber>
    </recommendedName>
    <alternativeName>
        <fullName evidence="11">Holliday junction resolvase Hjc</fullName>
    </alternativeName>
</protein>
<keyword evidence="4 11" id="KW-0227">DNA damage</keyword>
<dbReference type="SUPFAM" id="SSF52980">
    <property type="entry name" value="Restriction endonuclease-like"/>
    <property type="match status" value="1"/>
</dbReference>
<dbReference type="OrthoDB" id="34330at2157"/>
<evidence type="ECO:0000256" key="7">
    <source>
        <dbReference type="ARBA" id="ARBA00023125"/>
    </source>
</evidence>
<dbReference type="InterPro" id="IPR011856">
    <property type="entry name" value="tRNA_endonuc-like_dom_sf"/>
</dbReference>
<keyword evidence="6 11" id="KW-0460">Magnesium</keyword>
<evidence type="ECO:0000256" key="9">
    <source>
        <dbReference type="ARBA" id="ARBA00023204"/>
    </source>
</evidence>
<dbReference type="HAMAP" id="MF_01490">
    <property type="entry name" value="HJ_Resolv_Hjc"/>
    <property type="match status" value="1"/>
</dbReference>
<sequence>MPLGRRGVNYERELANWLWSLGFAVIRAPASGGGVRRRFAPDLVAMFKGRVIILEVKYRGKPTPVSIRCDKVNRLIEFAGRAGGEAYVVVKYAREPWRIMPIKPCNGDAAITYTTSEIKEASRLEDLVRSIININLINLL</sequence>
<dbReference type="eggNOG" id="arCOG00919">
    <property type="taxonomic scope" value="Archaea"/>
</dbReference>
<dbReference type="RefSeq" id="WP_012186198.1">
    <property type="nucleotide sequence ID" value="NC_009954.1"/>
</dbReference>
<dbReference type="PIRSF" id="PIRSF004985">
    <property type="entry name" value="Hlld_jn_rslvs_ar"/>
    <property type="match status" value="1"/>
</dbReference>
<keyword evidence="1 11" id="KW-0540">Nuclease</keyword>
<dbReference type="Pfam" id="PF01870">
    <property type="entry name" value="Hjc"/>
    <property type="match status" value="1"/>
</dbReference>
<dbReference type="STRING" id="397948.Cmaq_1152"/>
<dbReference type="GeneID" id="5709896"/>
<comment type="similarity">
    <text evidence="11">Belongs to the Holliday junction resolvase Hjc family.</text>
</comment>
<dbReference type="GO" id="GO:0003677">
    <property type="term" value="F:DNA binding"/>
    <property type="evidence" value="ECO:0007669"/>
    <property type="project" value="UniProtKB-KW"/>
</dbReference>
<dbReference type="InterPro" id="IPR011335">
    <property type="entry name" value="Restrct_endonuc-II-like"/>
</dbReference>
<evidence type="ECO:0000256" key="10">
    <source>
        <dbReference type="ARBA" id="ARBA00029354"/>
    </source>
</evidence>
<feature type="active site" evidence="11">
    <location>
        <position position="31"/>
    </location>
</feature>
<accession>A8MDX3</accession>
<comment type="catalytic activity">
    <reaction evidence="10 11">
        <text>Endonucleolytic cleavage at a junction such as a reciprocal single-stranded crossover between two homologous DNA duplexes (Holliday junction).</text>
        <dbReference type="EC" id="3.1.21.10"/>
    </reaction>
</comment>
<evidence type="ECO:0000256" key="4">
    <source>
        <dbReference type="ARBA" id="ARBA00022763"/>
    </source>
</evidence>
<dbReference type="EC" id="3.1.21.10" evidence="11"/>
<organism evidence="12 13">
    <name type="scientific">Caldivirga maquilingensis (strain ATCC 700844 / DSM 13496 / JCM 10307 / IC-167)</name>
    <dbReference type="NCBI Taxonomy" id="397948"/>
    <lineage>
        <taxon>Archaea</taxon>
        <taxon>Thermoproteota</taxon>
        <taxon>Thermoprotei</taxon>
        <taxon>Thermoproteales</taxon>
        <taxon>Thermoproteaceae</taxon>
        <taxon>Caldivirga</taxon>
    </lineage>
</organism>
<evidence type="ECO:0000313" key="13">
    <source>
        <dbReference type="Proteomes" id="UP000001137"/>
    </source>
</evidence>
<dbReference type="InterPro" id="IPR002732">
    <property type="entry name" value="Hjc"/>
</dbReference>
<dbReference type="GO" id="GO:0000287">
    <property type="term" value="F:magnesium ion binding"/>
    <property type="evidence" value="ECO:0007669"/>
    <property type="project" value="UniProtKB-UniRule"/>
</dbReference>
<keyword evidence="9 11" id="KW-0234">DNA repair</keyword>
<comment type="cofactor">
    <cofactor evidence="11">
        <name>Mg(2+)</name>
        <dbReference type="ChEBI" id="CHEBI:18420"/>
    </cofactor>
    <text evidence="11">Binds 1 Mg(2+) ion per subunit.</text>
</comment>
<dbReference type="HOGENOM" id="CLU_139546_1_0_2"/>
<keyword evidence="8 11" id="KW-0233">DNA recombination</keyword>
<keyword evidence="5 11" id="KW-0378">Hydrolase</keyword>
<evidence type="ECO:0000256" key="2">
    <source>
        <dbReference type="ARBA" id="ARBA00022723"/>
    </source>
</evidence>
<keyword evidence="3 11" id="KW-0255">Endonuclease</keyword>
<feature type="binding site" evidence="11">
    <location>
        <position position="55"/>
    </location>
    <ligand>
        <name>Mg(2+)</name>
        <dbReference type="ChEBI" id="CHEBI:18420"/>
    </ligand>
</feature>
<evidence type="ECO:0000256" key="5">
    <source>
        <dbReference type="ARBA" id="ARBA00022801"/>
    </source>
</evidence>
<gene>
    <name evidence="11" type="primary">hjc</name>
    <name evidence="12" type="ordered locus">Cmaq_1152</name>
</gene>
<dbReference type="AlphaFoldDB" id="A8MDX3"/>
<dbReference type="Proteomes" id="UP000001137">
    <property type="component" value="Chromosome"/>
</dbReference>
<dbReference type="KEGG" id="cma:Cmaq_1152"/>
<dbReference type="GO" id="GO:0008821">
    <property type="term" value="F:crossover junction DNA endonuclease activity"/>
    <property type="evidence" value="ECO:0007669"/>
    <property type="project" value="UniProtKB-UniRule"/>
</dbReference>
<dbReference type="PANTHER" id="PTHR39651:SF1">
    <property type="entry name" value="HOLLIDAY JUNCTION RESOLVASE HJC"/>
    <property type="match status" value="1"/>
</dbReference>
<proteinExistence type="inferred from homology"/>
<name>A8MDX3_CALMQ</name>
<keyword evidence="2 11" id="KW-0479">Metal-binding</keyword>
<evidence type="ECO:0000256" key="6">
    <source>
        <dbReference type="ARBA" id="ARBA00022842"/>
    </source>
</evidence>
<dbReference type="PANTHER" id="PTHR39651">
    <property type="entry name" value="HOLLIDAY JUNCTION RESOLVASE HJC"/>
    <property type="match status" value="1"/>
</dbReference>
<evidence type="ECO:0000256" key="3">
    <source>
        <dbReference type="ARBA" id="ARBA00022759"/>
    </source>
</evidence>
<keyword evidence="13" id="KW-1185">Reference proteome</keyword>
<reference evidence="12 13" key="1">
    <citation type="submission" date="2007-10" db="EMBL/GenBank/DDBJ databases">
        <title>Complete sequence of Caldivirga maquilingensis IC-167.</title>
        <authorList>
            <consortium name="US DOE Joint Genome Institute"/>
            <person name="Copeland A."/>
            <person name="Lucas S."/>
            <person name="Lapidus A."/>
            <person name="Barry K."/>
            <person name="Glavina del Rio T."/>
            <person name="Dalin E."/>
            <person name="Tice H."/>
            <person name="Pitluck S."/>
            <person name="Saunders E."/>
            <person name="Brettin T."/>
            <person name="Bruce D."/>
            <person name="Detter J.C."/>
            <person name="Han C."/>
            <person name="Schmutz J."/>
            <person name="Larimer F."/>
            <person name="Land M."/>
            <person name="Hauser L."/>
            <person name="Kyrpides N."/>
            <person name="Ivanova N."/>
            <person name="Biddle J.F."/>
            <person name="Zhang Z."/>
            <person name="Fitz-Gibbon S.T."/>
            <person name="Lowe T.M."/>
            <person name="Saltikov C."/>
            <person name="House C.H."/>
            <person name="Richardson P."/>
        </authorList>
    </citation>
    <scope>NUCLEOTIDE SEQUENCE [LARGE SCALE GENOMIC DNA]</scope>
    <source>
        <strain evidence="13">ATCC 700844 / DSM 13496 / JCM 10307 / IC-167</strain>
    </source>
</reference>
<comment type="subunit">
    <text evidence="11">Homodimer.</text>
</comment>
<evidence type="ECO:0000256" key="11">
    <source>
        <dbReference type="HAMAP-Rule" id="MF_01490"/>
    </source>
</evidence>
<dbReference type="GO" id="GO:0006310">
    <property type="term" value="P:DNA recombination"/>
    <property type="evidence" value="ECO:0007669"/>
    <property type="project" value="UniProtKB-UniRule"/>
</dbReference>
<comment type="function">
    <text evidence="11">A structure-specific endonuclease that resolves Holliday junction (HJ) intermediates during genetic recombination. Cleaves 4-way DNA junctions introducing paired nicks in opposing strands, leaving a 5'-terminal phosphate and a 3'-terminal hydroxyl group that are subsequently ligated to produce recombinant products.</text>
</comment>
<dbReference type="NCBIfam" id="NF040854">
    <property type="entry name" value="Hol_resolv_Hjc"/>
    <property type="match status" value="1"/>
</dbReference>
<dbReference type="Gene3D" id="3.40.1350.10">
    <property type="match status" value="1"/>
</dbReference>
<keyword evidence="7 11" id="KW-0238">DNA-binding</keyword>
<evidence type="ECO:0000256" key="8">
    <source>
        <dbReference type="ARBA" id="ARBA00023172"/>
    </source>
</evidence>
<feature type="binding site" evidence="11">
    <location>
        <position position="11"/>
    </location>
    <ligand>
        <name>Mg(2+)</name>
        <dbReference type="ChEBI" id="CHEBI:18420"/>
    </ligand>
</feature>
<dbReference type="InterPro" id="IPR014428">
    <property type="entry name" value="Hjc_arc"/>
</dbReference>
<dbReference type="GO" id="GO:0006281">
    <property type="term" value="P:DNA repair"/>
    <property type="evidence" value="ECO:0007669"/>
    <property type="project" value="UniProtKB-UniRule"/>
</dbReference>
<feature type="site" description="Transition state stabilizer" evidence="11">
    <location>
        <position position="57"/>
    </location>
</feature>
<dbReference type="EMBL" id="CP000852">
    <property type="protein sequence ID" value="ABW01979.1"/>
    <property type="molecule type" value="Genomic_DNA"/>
</dbReference>
<evidence type="ECO:0000313" key="12">
    <source>
        <dbReference type="EMBL" id="ABW01979.1"/>
    </source>
</evidence>
<feature type="binding site" evidence="11">
    <location>
        <position position="42"/>
    </location>
    <ligand>
        <name>Mg(2+)</name>
        <dbReference type="ChEBI" id="CHEBI:18420"/>
    </ligand>
</feature>
<evidence type="ECO:0000256" key="1">
    <source>
        <dbReference type="ARBA" id="ARBA00022722"/>
    </source>
</evidence>